<proteinExistence type="predicted"/>
<gene>
    <name evidence="1" type="ORF">SAMN04489707_1001180</name>
</gene>
<protein>
    <submittedName>
        <fullName evidence="1">Uncharacterized protein</fullName>
    </submittedName>
</protein>
<name>A0A1I7F571_9BURK</name>
<accession>A0A1I7F571</accession>
<reference evidence="1 2" key="1">
    <citation type="submission" date="2016-10" db="EMBL/GenBank/DDBJ databases">
        <authorList>
            <person name="de Groot N.N."/>
        </authorList>
    </citation>
    <scope>NUCLEOTIDE SEQUENCE [LARGE SCALE GENOMIC DNA]</scope>
    <source>
        <strain evidence="1 2">R-24608</strain>
    </source>
</reference>
<evidence type="ECO:0000313" key="2">
    <source>
        <dbReference type="Proteomes" id="UP000183656"/>
    </source>
</evidence>
<organism evidence="1 2">
    <name type="scientific">Paenacidovorax caeni</name>
    <dbReference type="NCBI Taxonomy" id="343013"/>
    <lineage>
        <taxon>Bacteria</taxon>
        <taxon>Pseudomonadati</taxon>
        <taxon>Pseudomonadota</taxon>
        <taxon>Betaproteobacteria</taxon>
        <taxon>Burkholderiales</taxon>
        <taxon>Comamonadaceae</taxon>
        <taxon>Paenacidovorax</taxon>
    </lineage>
</organism>
<evidence type="ECO:0000313" key="1">
    <source>
        <dbReference type="EMBL" id="SFU31331.1"/>
    </source>
</evidence>
<dbReference type="EMBL" id="FPBX01000001">
    <property type="protein sequence ID" value="SFU31331.1"/>
    <property type="molecule type" value="Genomic_DNA"/>
</dbReference>
<dbReference type="STRING" id="343013.SAMN04489707_1001180"/>
<sequence length="70" mass="7177">MRCATCGEEKETRPYGKGGAAICFGCAMGSADARSEAESQFSTQLHACGPVAVVGNEAGPYPLKGTSPEH</sequence>
<dbReference type="Proteomes" id="UP000183656">
    <property type="component" value="Unassembled WGS sequence"/>
</dbReference>
<keyword evidence="2" id="KW-1185">Reference proteome</keyword>
<dbReference type="AlphaFoldDB" id="A0A1I7F571"/>